<evidence type="ECO:0000313" key="3">
    <source>
        <dbReference type="Proteomes" id="UP000078459"/>
    </source>
</evidence>
<accession>A0A179DBG3</accession>
<reference evidence="2 3" key="2">
    <citation type="submission" date="2016-06" db="EMBL/GenBank/DDBJ databases">
        <title>Pedobacter psychrophilus sp. nov., isolated from Antarctic fragmentary rock.</title>
        <authorList>
            <person name="Svec P."/>
        </authorList>
    </citation>
    <scope>NUCLEOTIDE SEQUENCE [LARGE SCALE GENOMIC DNA]</scope>
    <source>
        <strain evidence="2 3">CCM 8644</strain>
    </source>
</reference>
<reference evidence="2 3" key="1">
    <citation type="submission" date="2016-04" db="EMBL/GenBank/DDBJ databases">
        <authorList>
            <person name="Evans L.H."/>
            <person name="Alamgir A."/>
            <person name="Owens N."/>
            <person name="Weber N.D."/>
            <person name="Virtaneva K."/>
            <person name="Barbian K."/>
            <person name="Babar A."/>
            <person name="Rosenke K."/>
        </authorList>
    </citation>
    <scope>NUCLEOTIDE SEQUENCE [LARGE SCALE GENOMIC DNA]</scope>
    <source>
        <strain evidence="2 3">CCM 8644</strain>
    </source>
</reference>
<keyword evidence="1" id="KW-0472">Membrane</keyword>
<keyword evidence="3" id="KW-1185">Reference proteome</keyword>
<dbReference type="EMBL" id="LWHJ01000030">
    <property type="protein sequence ID" value="OAQ38391.1"/>
    <property type="molecule type" value="Genomic_DNA"/>
</dbReference>
<evidence type="ECO:0000313" key="2">
    <source>
        <dbReference type="EMBL" id="OAQ38391.1"/>
    </source>
</evidence>
<dbReference type="STRING" id="1826909.A5893_13235"/>
<dbReference type="Proteomes" id="UP000078459">
    <property type="component" value="Unassembled WGS sequence"/>
</dbReference>
<evidence type="ECO:0000256" key="1">
    <source>
        <dbReference type="SAM" id="Phobius"/>
    </source>
</evidence>
<protein>
    <submittedName>
        <fullName evidence="2">Uncharacterized protein</fullName>
    </submittedName>
</protein>
<keyword evidence="1" id="KW-0812">Transmembrane</keyword>
<dbReference type="OrthoDB" id="129082at2"/>
<feature type="transmembrane region" description="Helical" evidence="1">
    <location>
        <begin position="93"/>
        <end position="110"/>
    </location>
</feature>
<sequence length="133" mass="14779">MIMINSKLHGIIDYLVVIFLLVAPSIFHLQNTTALITYILAGIHFTLTICTNFEYGLVRFIPFKIHGYVELAVSIALVGLAFYLGGIDGDSSRNFYIGFAIAVFVVWALTDYKSSHTKQEIPEIESNSNGSML</sequence>
<organism evidence="2 3">
    <name type="scientific">Pedobacter psychrophilus</name>
    <dbReference type="NCBI Taxonomy" id="1826909"/>
    <lineage>
        <taxon>Bacteria</taxon>
        <taxon>Pseudomonadati</taxon>
        <taxon>Bacteroidota</taxon>
        <taxon>Sphingobacteriia</taxon>
        <taxon>Sphingobacteriales</taxon>
        <taxon>Sphingobacteriaceae</taxon>
        <taxon>Pedobacter</taxon>
    </lineage>
</organism>
<keyword evidence="1" id="KW-1133">Transmembrane helix</keyword>
<comment type="caution">
    <text evidence="2">The sequence shown here is derived from an EMBL/GenBank/DDBJ whole genome shotgun (WGS) entry which is preliminary data.</text>
</comment>
<proteinExistence type="predicted"/>
<feature type="transmembrane region" description="Helical" evidence="1">
    <location>
        <begin position="35"/>
        <end position="55"/>
    </location>
</feature>
<feature type="transmembrane region" description="Helical" evidence="1">
    <location>
        <begin position="67"/>
        <end position="87"/>
    </location>
</feature>
<name>A0A179DBG3_9SPHI</name>
<dbReference type="AlphaFoldDB" id="A0A179DBG3"/>
<gene>
    <name evidence="2" type="ORF">A5893_13235</name>
</gene>
<feature type="transmembrane region" description="Helical" evidence="1">
    <location>
        <begin position="12"/>
        <end position="29"/>
    </location>
</feature>